<gene>
    <name evidence="2" type="ORF">GCM10011594_20700</name>
</gene>
<dbReference type="InterPro" id="IPR002575">
    <property type="entry name" value="Aminoglycoside_PTrfase"/>
</dbReference>
<dbReference type="SUPFAM" id="SSF56112">
    <property type="entry name" value="Protein kinase-like (PK-like)"/>
    <property type="match status" value="1"/>
</dbReference>
<dbReference type="AlphaFoldDB" id="A0A917WFX5"/>
<organism evidence="2 3">
    <name type="scientific">Nakamurella endophytica</name>
    <dbReference type="NCBI Taxonomy" id="1748367"/>
    <lineage>
        <taxon>Bacteria</taxon>
        <taxon>Bacillati</taxon>
        <taxon>Actinomycetota</taxon>
        <taxon>Actinomycetes</taxon>
        <taxon>Nakamurellales</taxon>
        <taxon>Nakamurellaceae</taxon>
        <taxon>Nakamurella</taxon>
    </lineage>
</organism>
<evidence type="ECO:0000259" key="1">
    <source>
        <dbReference type="Pfam" id="PF01636"/>
    </source>
</evidence>
<proteinExistence type="predicted"/>
<protein>
    <recommendedName>
        <fullName evidence="1">Aminoglycoside phosphotransferase domain-containing protein</fullName>
    </recommendedName>
</protein>
<dbReference type="Pfam" id="PF01636">
    <property type="entry name" value="APH"/>
    <property type="match status" value="1"/>
</dbReference>
<name>A0A917WFX5_9ACTN</name>
<comment type="caution">
    <text evidence="2">The sequence shown here is derived from an EMBL/GenBank/DDBJ whole genome shotgun (WGS) entry which is preliminary data.</text>
</comment>
<dbReference type="Gene3D" id="3.30.200.20">
    <property type="entry name" value="Phosphorylase Kinase, domain 1"/>
    <property type="match status" value="1"/>
</dbReference>
<sequence length="177" mass="18701">MTPVWRNEAGGLTVHDRAADRFVKISPPGAPDLTAEAARLRWVRHVAPDLPVPVVVNAGADDAGSWLVTRALPGRSAVDPWCRARPAVAAAAIGSGLRRLHDTLPVDRCPFDWSAAARVRRVPDAAGQDPRRWHADHREVPAAAAVAAVRRPPPVDRAVVCHGDACAPNTLVGAGGT</sequence>
<dbReference type="EMBL" id="BMNA01000003">
    <property type="protein sequence ID" value="GGM00481.1"/>
    <property type="molecule type" value="Genomic_DNA"/>
</dbReference>
<dbReference type="Gene3D" id="3.90.1200.10">
    <property type="match status" value="1"/>
</dbReference>
<keyword evidence="3" id="KW-1185">Reference proteome</keyword>
<dbReference type="RefSeq" id="WP_229674254.1">
    <property type="nucleotide sequence ID" value="NZ_BMNA01000003.1"/>
</dbReference>
<reference evidence="2" key="1">
    <citation type="journal article" date="2014" name="Int. J. Syst. Evol. Microbiol.">
        <title>Complete genome sequence of Corynebacterium casei LMG S-19264T (=DSM 44701T), isolated from a smear-ripened cheese.</title>
        <authorList>
            <consortium name="US DOE Joint Genome Institute (JGI-PGF)"/>
            <person name="Walter F."/>
            <person name="Albersmeier A."/>
            <person name="Kalinowski J."/>
            <person name="Ruckert C."/>
        </authorList>
    </citation>
    <scope>NUCLEOTIDE SEQUENCE</scope>
    <source>
        <strain evidence="2">CGMCC 4.7308</strain>
    </source>
</reference>
<reference evidence="2" key="2">
    <citation type="submission" date="2020-09" db="EMBL/GenBank/DDBJ databases">
        <authorList>
            <person name="Sun Q."/>
            <person name="Zhou Y."/>
        </authorList>
    </citation>
    <scope>NUCLEOTIDE SEQUENCE</scope>
    <source>
        <strain evidence="2">CGMCC 4.7308</strain>
    </source>
</reference>
<evidence type="ECO:0000313" key="3">
    <source>
        <dbReference type="Proteomes" id="UP000655208"/>
    </source>
</evidence>
<dbReference type="Proteomes" id="UP000655208">
    <property type="component" value="Unassembled WGS sequence"/>
</dbReference>
<evidence type="ECO:0000313" key="2">
    <source>
        <dbReference type="EMBL" id="GGM00481.1"/>
    </source>
</evidence>
<dbReference type="InterPro" id="IPR011009">
    <property type="entry name" value="Kinase-like_dom_sf"/>
</dbReference>
<feature type="domain" description="Aminoglycoside phosphotransferase" evidence="1">
    <location>
        <begin position="16"/>
        <end position="173"/>
    </location>
</feature>
<accession>A0A917WFX5</accession>